<feature type="domain" description="EGF-like" evidence="7">
    <location>
        <begin position="72"/>
        <end position="113"/>
    </location>
</feature>
<evidence type="ECO:0000256" key="4">
    <source>
        <dbReference type="PROSITE-ProRule" id="PRU00076"/>
    </source>
</evidence>
<dbReference type="CDD" id="cd00054">
    <property type="entry name" value="EGF_CA"/>
    <property type="match status" value="1"/>
</dbReference>
<name>A0A0L9U2N6_PHAAN</name>
<feature type="chain" id="PRO_5005595200" description="EGF-like domain-containing protein" evidence="6">
    <location>
        <begin position="28"/>
        <end position="263"/>
    </location>
</feature>
<feature type="domain" description="EGF-like" evidence="7">
    <location>
        <begin position="115"/>
        <end position="151"/>
    </location>
</feature>
<dbReference type="SUPFAM" id="SSF57196">
    <property type="entry name" value="EGF/Laminin"/>
    <property type="match status" value="1"/>
</dbReference>
<dbReference type="Gene3D" id="2.10.25.10">
    <property type="entry name" value="Laminin"/>
    <property type="match status" value="1"/>
</dbReference>
<feature type="signal peptide" evidence="6">
    <location>
        <begin position="1"/>
        <end position="27"/>
    </location>
</feature>
<feature type="compositionally biased region" description="Acidic residues" evidence="5">
    <location>
        <begin position="234"/>
        <end position="247"/>
    </location>
</feature>
<evidence type="ECO:0000313" key="9">
    <source>
        <dbReference type="Proteomes" id="UP000053144"/>
    </source>
</evidence>
<evidence type="ECO:0000256" key="6">
    <source>
        <dbReference type="SAM" id="SignalP"/>
    </source>
</evidence>
<keyword evidence="3 4" id="KW-1015">Disulfide bond</keyword>
<feature type="disulfide bond" evidence="4">
    <location>
        <begin position="84"/>
        <end position="101"/>
    </location>
</feature>
<reference evidence="9" key="1">
    <citation type="journal article" date="2015" name="Proc. Natl. Acad. Sci. U.S.A.">
        <title>Genome sequencing of adzuki bean (Vigna angularis) provides insight into high starch and low fat accumulation and domestication.</title>
        <authorList>
            <person name="Yang K."/>
            <person name="Tian Z."/>
            <person name="Chen C."/>
            <person name="Luo L."/>
            <person name="Zhao B."/>
            <person name="Wang Z."/>
            <person name="Yu L."/>
            <person name="Li Y."/>
            <person name="Sun Y."/>
            <person name="Li W."/>
            <person name="Chen Y."/>
            <person name="Li Y."/>
            <person name="Zhang Y."/>
            <person name="Ai D."/>
            <person name="Zhao J."/>
            <person name="Shang C."/>
            <person name="Ma Y."/>
            <person name="Wu B."/>
            <person name="Wang M."/>
            <person name="Gao L."/>
            <person name="Sun D."/>
            <person name="Zhang P."/>
            <person name="Guo F."/>
            <person name="Wang W."/>
            <person name="Li Y."/>
            <person name="Wang J."/>
            <person name="Varshney R.K."/>
            <person name="Wang J."/>
            <person name="Ling H.Q."/>
            <person name="Wan P."/>
        </authorList>
    </citation>
    <scope>NUCLEOTIDE SEQUENCE</scope>
    <source>
        <strain evidence="9">cv. Jingnong 6</strain>
    </source>
</reference>
<dbReference type="PROSITE" id="PS50026">
    <property type="entry name" value="EGF_3"/>
    <property type="match status" value="2"/>
</dbReference>
<protein>
    <recommendedName>
        <fullName evidence="7">EGF-like domain-containing protein</fullName>
    </recommendedName>
</protein>
<dbReference type="EMBL" id="CM003373">
    <property type="protein sequence ID" value="KOM37088.1"/>
    <property type="molecule type" value="Genomic_DNA"/>
</dbReference>
<dbReference type="PROSITE" id="PS01186">
    <property type="entry name" value="EGF_2"/>
    <property type="match status" value="1"/>
</dbReference>
<gene>
    <name evidence="8" type="ORF">LR48_Vigan03g046900</name>
</gene>
<evidence type="ECO:0000256" key="5">
    <source>
        <dbReference type="SAM" id="MobiDB-lite"/>
    </source>
</evidence>
<evidence type="ECO:0000256" key="1">
    <source>
        <dbReference type="ARBA" id="ARBA00022536"/>
    </source>
</evidence>
<keyword evidence="1 4" id="KW-0245">EGF-like domain</keyword>
<dbReference type="AlphaFoldDB" id="A0A0L9U2N6"/>
<dbReference type="Proteomes" id="UP000053144">
    <property type="component" value="Chromosome 3"/>
</dbReference>
<dbReference type="OMA" id="WRGSANC"/>
<dbReference type="InterPro" id="IPR051022">
    <property type="entry name" value="Notch_Cell-Fate_Det"/>
</dbReference>
<dbReference type="PANTHER" id="PTHR24049">
    <property type="entry name" value="CRUMBS FAMILY MEMBER"/>
    <property type="match status" value="1"/>
</dbReference>
<dbReference type="PROSITE" id="PS00022">
    <property type="entry name" value="EGF_1"/>
    <property type="match status" value="1"/>
</dbReference>
<evidence type="ECO:0000256" key="2">
    <source>
        <dbReference type="ARBA" id="ARBA00022737"/>
    </source>
</evidence>
<evidence type="ECO:0000313" key="8">
    <source>
        <dbReference type="EMBL" id="KOM37088.1"/>
    </source>
</evidence>
<dbReference type="SMART" id="SM00181">
    <property type="entry name" value="EGF"/>
    <property type="match status" value="2"/>
</dbReference>
<keyword evidence="6" id="KW-0732">Signal</keyword>
<feature type="disulfide bond" evidence="4">
    <location>
        <begin position="103"/>
        <end position="112"/>
    </location>
</feature>
<evidence type="ECO:0000259" key="7">
    <source>
        <dbReference type="PROSITE" id="PS50026"/>
    </source>
</evidence>
<proteinExistence type="predicted"/>
<evidence type="ECO:0000256" key="3">
    <source>
        <dbReference type="ARBA" id="ARBA00023157"/>
    </source>
</evidence>
<dbReference type="InterPro" id="IPR000742">
    <property type="entry name" value="EGF"/>
</dbReference>
<organism evidence="8 9">
    <name type="scientific">Phaseolus angularis</name>
    <name type="common">Azuki bean</name>
    <name type="synonym">Vigna angularis</name>
    <dbReference type="NCBI Taxonomy" id="3914"/>
    <lineage>
        <taxon>Eukaryota</taxon>
        <taxon>Viridiplantae</taxon>
        <taxon>Streptophyta</taxon>
        <taxon>Embryophyta</taxon>
        <taxon>Tracheophyta</taxon>
        <taxon>Spermatophyta</taxon>
        <taxon>Magnoliopsida</taxon>
        <taxon>eudicotyledons</taxon>
        <taxon>Gunneridae</taxon>
        <taxon>Pentapetalae</taxon>
        <taxon>rosids</taxon>
        <taxon>fabids</taxon>
        <taxon>Fabales</taxon>
        <taxon>Fabaceae</taxon>
        <taxon>Papilionoideae</taxon>
        <taxon>50 kb inversion clade</taxon>
        <taxon>NPAAA clade</taxon>
        <taxon>indigoferoid/millettioid clade</taxon>
        <taxon>Phaseoleae</taxon>
        <taxon>Vigna</taxon>
    </lineage>
</organism>
<keyword evidence="2" id="KW-0677">Repeat</keyword>
<dbReference type="Pfam" id="PF00008">
    <property type="entry name" value="EGF"/>
    <property type="match status" value="1"/>
</dbReference>
<feature type="region of interest" description="Disordered" evidence="5">
    <location>
        <begin position="227"/>
        <end position="263"/>
    </location>
</feature>
<sequence length="263" mass="28158">MFKMSITTRTYQAVAVSLLLGSLNVYSFECGDDSCKTGLCNSSGACICNLPDPSTILNGNRTFLGGKFCDEEMTMCDGTNSFWCEHGGACEEIVQGEKYSCKCPPGFGGEHCEHSGASCGQSFCFHNAECLAEAGDVCQCPSEWRGSADCSLLTKPTGLPDEFSTTDFTSNSTETKLSKVSSSSDSNKTLGVLALSSLGAAVAGAIYGKKVFSKKKREAVKFQQLSEMQASGILDDDDDDDDEDEDEDHCRVPQRIPGDISHI</sequence>
<dbReference type="Gramene" id="KOM37088">
    <property type="protein sequence ID" value="KOM37088"/>
    <property type="gene ID" value="LR48_Vigan03g046900"/>
</dbReference>
<dbReference type="STRING" id="3914.A0A0L9U2N6"/>
<comment type="caution">
    <text evidence="4">Lacks conserved residue(s) required for the propagation of feature annotation.</text>
</comment>
<accession>A0A0L9U2N6</accession>